<dbReference type="EMBL" id="CP062176">
    <property type="protein sequence ID" value="WXK39662.1"/>
    <property type="molecule type" value="Genomic_DNA"/>
</dbReference>
<sequence>MATLASAPLVLPFDPASLPMDQRREYLRTLWDADIDPFVFAGTARRLGYVIHCKWDIAAGMPILLPMVTPLH</sequence>
<gene>
    <name evidence="1" type="ORF">IHE29_10465</name>
</gene>
<reference evidence="1 2" key="1">
    <citation type="submission" date="2020-09" db="EMBL/GenBank/DDBJ databases">
        <title>Genome sequences of Mycetohabitans spp.</title>
        <authorList>
            <person name="Carter M.E."/>
            <person name="Carpenter S.C.D."/>
            <person name="Bogdanove A.J."/>
        </authorList>
    </citation>
    <scope>NUCLEOTIDE SEQUENCE [LARGE SCALE GENOMIC DNA]</scope>
    <source>
        <strain evidence="1 2">B12</strain>
    </source>
</reference>
<accession>A0ABZ2PX75</accession>
<evidence type="ECO:0000313" key="2">
    <source>
        <dbReference type="Proteomes" id="UP001493153"/>
    </source>
</evidence>
<dbReference type="RefSeq" id="WP_338910699.1">
    <property type="nucleotide sequence ID" value="NZ_CP062176.1"/>
</dbReference>
<keyword evidence="2" id="KW-1185">Reference proteome</keyword>
<name>A0ABZ2PX75_9BURK</name>
<proteinExistence type="predicted"/>
<evidence type="ECO:0000313" key="1">
    <source>
        <dbReference type="EMBL" id="WXK39662.1"/>
    </source>
</evidence>
<dbReference type="Proteomes" id="UP001493153">
    <property type="component" value="Chromosome"/>
</dbReference>
<organism evidence="1 2">
    <name type="scientific">Mycetohabitans rhizoxinica</name>
    <dbReference type="NCBI Taxonomy" id="412963"/>
    <lineage>
        <taxon>Bacteria</taxon>
        <taxon>Pseudomonadati</taxon>
        <taxon>Pseudomonadota</taxon>
        <taxon>Betaproteobacteria</taxon>
        <taxon>Burkholderiales</taxon>
        <taxon>Burkholderiaceae</taxon>
        <taxon>Mycetohabitans</taxon>
    </lineage>
</organism>
<protein>
    <submittedName>
        <fullName evidence="1">Uncharacterized protein</fullName>
    </submittedName>
</protein>